<dbReference type="EMBL" id="JAYFUL010000073">
    <property type="protein sequence ID" value="MEA5260882.1"/>
    <property type="molecule type" value="Genomic_DNA"/>
</dbReference>
<proteinExistence type="predicted"/>
<protein>
    <recommendedName>
        <fullName evidence="4">Outer membrane protein beta-barrel domain-containing protein</fullName>
    </recommendedName>
</protein>
<evidence type="ECO:0000313" key="2">
    <source>
        <dbReference type="EMBL" id="MEA5260882.1"/>
    </source>
</evidence>
<organism evidence="2 3">
    <name type="scientific">Arcicella aquatica</name>
    <dbReference type="NCBI Taxonomy" id="217141"/>
    <lineage>
        <taxon>Bacteria</taxon>
        <taxon>Pseudomonadati</taxon>
        <taxon>Bacteroidota</taxon>
        <taxon>Cytophagia</taxon>
        <taxon>Cytophagales</taxon>
        <taxon>Flectobacillaceae</taxon>
        <taxon>Arcicella</taxon>
    </lineage>
</organism>
<name>A0ABU5QUV1_9BACT</name>
<dbReference type="Proteomes" id="UP001304671">
    <property type="component" value="Unassembled WGS sequence"/>
</dbReference>
<reference evidence="2 3" key="1">
    <citation type="submission" date="2023-12" db="EMBL/GenBank/DDBJ databases">
        <title>Novel species of the genus Arcicella isolated from rivers.</title>
        <authorList>
            <person name="Lu H."/>
        </authorList>
    </citation>
    <scope>NUCLEOTIDE SEQUENCE [LARGE SCALE GENOMIC DNA]</scope>
    <source>
        <strain evidence="2 3">LMG 21963</strain>
    </source>
</reference>
<evidence type="ECO:0000256" key="1">
    <source>
        <dbReference type="SAM" id="SignalP"/>
    </source>
</evidence>
<evidence type="ECO:0000313" key="3">
    <source>
        <dbReference type="Proteomes" id="UP001304671"/>
    </source>
</evidence>
<keyword evidence="1" id="KW-0732">Signal</keyword>
<keyword evidence="3" id="KW-1185">Reference proteome</keyword>
<comment type="caution">
    <text evidence="2">The sequence shown here is derived from an EMBL/GenBank/DDBJ whole genome shotgun (WGS) entry which is preliminary data.</text>
</comment>
<accession>A0ABU5QUV1</accession>
<feature type="chain" id="PRO_5046001243" description="Outer membrane protein beta-barrel domain-containing protein" evidence="1">
    <location>
        <begin position="23"/>
        <end position="201"/>
    </location>
</feature>
<feature type="signal peptide" evidence="1">
    <location>
        <begin position="1"/>
        <end position="22"/>
    </location>
</feature>
<evidence type="ECO:0008006" key="4">
    <source>
        <dbReference type="Google" id="ProtNLM"/>
    </source>
</evidence>
<dbReference type="SUPFAM" id="SSF56935">
    <property type="entry name" value="Porins"/>
    <property type="match status" value="1"/>
</dbReference>
<gene>
    <name evidence="2" type="ORF">VB264_23995</name>
</gene>
<sequence length="201" mass="22635">MQKLLFIILISITAYTSSFSQAPVVIKQDSSVRDLDEEQDVRDLPFRQRLRFGGGINSLSFTSYRTSIGVSPMVGYQVTNNFTVGFALDYIYQKYSLPNYSISENQFGPRLFGQRRITFLEAQLANLFPESMIQVYGQAEFQKFYASQSGYSYTSPVQALGGIGIGLGGFQIIVLRNFAYNSSSSAYYSSPWVFRVGGFFF</sequence>
<dbReference type="RefSeq" id="WP_323253793.1">
    <property type="nucleotide sequence ID" value="NZ_JAYFUL010000073.1"/>
</dbReference>